<name>A0A6W7JKI1_LISMN</name>
<comment type="caution">
    <text evidence="2">The sequence shown here is derived from an EMBL/GenBank/DDBJ whole genome shotgun (WGS) entry which is preliminary data.</text>
</comment>
<dbReference type="InterPro" id="IPR017034">
    <property type="entry name" value="Abi_system_AbiD/AbiF"/>
</dbReference>
<evidence type="ECO:0000313" key="2">
    <source>
        <dbReference type="EMBL" id="EAG9386844.1"/>
    </source>
</evidence>
<protein>
    <recommendedName>
        <fullName evidence="7">Abi family protein</fullName>
    </recommendedName>
</protein>
<reference evidence="2 6" key="3">
    <citation type="submission" date="2019-04" db="EMBL/GenBank/DDBJ databases">
        <authorList>
            <consortium name="GenomeTrakr network: Whole genome sequencing for foodborne pathogen traceback"/>
        </authorList>
    </citation>
    <scope>NUCLEOTIDE SEQUENCE [LARGE SCALE GENOMIC DNA]</scope>
    <source>
        <strain evidence="2 6">CFSAN072474</strain>
    </source>
</reference>
<sequence>MENVKKFKTIDEQIEILLSRGMKVPDRQLATETMKYIQYYRLSGYWLSFYKSKDTFRAGTDFNTILGIYRFDRELRACLAPFLAHIEIAVRSILAYKHAEEFGSTGYYKSDNFKDLQLAQKWISDFINEISYKNDNAEIFIRHHKTKYNSIFPVWVALEIVTFGKTSKLFSNTSGSFKKKVADEFEVNKHVKNRFKDEYITNWIHVAVVLRNMCAHHSRLYDKWIKVKPKLTKQDKVKLNISVSEESTYSYKVFHVIYAIKNLVRDEYILNEFIDKLDVLFCKYEMYIDKEKIGFPENWKNLLKSP</sequence>
<evidence type="ECO:0000313" key="1">
    <source>
        <dbReference type="EMBL" id="EAC5551449.1"/>
    </source>
</evidence>
<dbReference type="EMBL" id="AABEKY010000002">
    <property type="protein sequence ID" value="EAG9386844.1"/>
    <property type="molecule type" value="Genomic_DNA"/>
</dbReference>
<dbReference type="Proteomes" id="UP000365297">
    <property type="component" value="Unassembled WGS sequence"/>
</dbReference>
<dbReference type="EMBL" id="QXLS01000002">
    <property type="protein sequence ID" value="RKA09263.1"/>
    <property type="molecule type" value="Genomic_DNA"/>
</dbReference>
<evidence type="ECO:0008006" key="7">
    <source>
        <dbReference type="Google" id="ProtNLM"/>
    </source>
</evidence>
<reference evidence="1 5" key="2">
    <citation type="submission" date="2018-06" db="EMBL/GenBank/DDBJ databases">
        <authorList>
            <consortium name="GenomeTrakr: Next Generation Sequencing Network for Food Pathogen Tracability"/>
        </authorList>
    </citation>
    <scope>NUCLEOTIDE SEQUENCE [LARGE SCALE GENOMIC DNA]</scope>
    <source>
        <strain evidence="1 5">FDA00007096</strain>
    </source>
</reference>
<organism evidence="2 6">
    <name type="scientific">Listeria monocytogenes</name>
    <dbReference type="NCBI Taxonomy" id="1639"/>
    <lineage>
        <taxon>Bacteria</taxon>
        <taxon>Bacillati</taxon>
        <taxon>Bacillota</taxon>
        <taxon>Bacilli</taxon>
        <taxon>Bacillales</taxon>
        <taxon>Listeriaceae</taxon>
        <taxon>Listeria</taxon>
    </lineage>
</organism>
<dbReference type="InterPro" id="IPR011664">
    <property type="entry name" value="Abi_system_AbiD/AbiF-like"/>
</dbReference>
<evidence type="ECO:0000313" key="3">
    <source>
        <dbReference type="EMBL" id="RKA09263.1"/>
    </source>
</evidence>
<dbReference type="Pfam" id="PF07751">
    <property type="entry name" value="Abi_2"/>
    <property type="match status" value="1"/>
</dbReference>
<accession>A0A6W7JKI1</accession>
<dbReference type="AlphaFoldDB" id="A0A6W7JKI1"/>
<dbReference type="PIRSF" id="PIRSF034934">
    <property type="entry name" value="AbiF_AbiD"/>
    <property type="match status" value="1"/>
</dbReference>
<dbReference type="Proteomes" id="UP000272537">
    <property type="component" value="Unassembled WGS sequence"/>
</dbReference>
<evidence type="ECO:0000313" key="6">
    <source>
        <dbReference type="Proteomes" id="UP000522199"/>
    </source>
</evidence>
<dbReference type="RefSeq" id="WP_003743422.1">
    <property type="nucleotide sequence ID" value="NZ_CP020022.1"/>
</dbReference>
<evidence type="ECO:0000313" key="4">
    <source>
        <dbReference type="Proteomes" id="UP000272537"/>
    </source>
</evidence>
<evidence type="ECO:0000313" key="5">
    <source>
        <dbReference type="Proteomes" id="UP000365297"/>
    </source>
</evidence>
<proteinExistence type="predicted"/>
<reference evidence="3 4" key="1">
    <citation type="journal article" date="2018" name="BMC Genomics">
        <title>Genes significantly associated with lineage II food isolates of Listeria monocytogenes.</title>
        <authorList>
            <person name="Pirone-Davies C."/>
            <person name="Chen Y."/>
            <person name="Pightling A."/>
            <person name="Ryan G."/>
            <person name="Wang Y."/>
            <person name="Yao K."/>
            <person name="Hoffmann M."/>
            <person name="Allard M.W."/>
        </authorList>
    </citation>
    <scope>NUCLEOTIDE SEQUENCE [LARGE SCALE GENOMIC DNA]</scope>
    <source>
        <strain evidence="3 4">PNUSAL000550</strain>
    </source>
</reference>
<gene>
    <name evidence="1" type="ORF">ARY78_13520</name>
    <name evidence="2" type="ORF">CW845_05025</name>
    <name evidence="3" type="ORF">DYZ80_00905</name>
</gene>
<dbReference type="Proteomes" id="UP000522199">
    <property type="component" value="Unassembled WGS sequence"/>
</dbReference>
<dbReference type="EMBL" id="AAAIXK010000008">
    <property type="protein sequence ID" value="EAC5551449.1"/>
    <property type="molecule type" value="Genomic_DNA"/>
</dbReference>